<comment type="caution">
    <text evidence="2">The sequence shown here is derived from an EMBL/GenBank/DDBJ whole genome shotgun (WGS) entry which is preliminary data.</text>
</comment>
<keyword evidence="1" id="KW-0812">Transmembrane</keyword>
<evidence type="ECO:0000256" key="1">
    <source>
        <dbReference type="SAM" id="Phobius"/>
    </source>
</evidence>
<sequence>MNYLFIPDSKRDVTLSIVGLTTLCLCLVALKIFI</sequence>
<dbReference type="EMBL" id="LAZR01013012">
    <property type="protein sequence ID" value="KKM24004.1"/>
    <property type="molecule type" value="Genomic_DNA"/>
</dbReference>
<keyword evidence="1" id="KW-0472">Membrane</keyword>
<name>A0A0F9IVH3_9ZZZZ</name>
<reference evidence="2" key="1">
    <citation type="journal article" date="2015" name="Nature">
        <title>Complex archaea that bridge the gap between prokaryotes and eukaryotes.</title>
        <authorList>
            <person name="Spang A."/>
            <person name="Saw J.H."/>
            <person name="Jorgensen S.L."/>
            <person name="Zaremba-Niedzwiedzka K."/>
            <person name="Martijn J."/>
            <person name="Lind A.E."/>
            <person name="van Eijk R."/>
            <person name="Schleper C."/>
            <person name="Guy L."/>
            <person name="Ettema T.J."/>
        </authorList>
    </citation>
    <scope>NUCLEOTIDE SEQUENCE</scope>
</reference>
<evidence type="ECO:0000313" key="2">
    <source>
        <dbReference type="EMBL" id="KKM24004.1"/>
    </source>
</evidence>
<proteinExistence type="predicted"/>
<accession>A0A0F9IVH3</accession>
<protein>
    <submittedName>
        <fullName evidence="2">Uncharacterized protein</fullName>
    </submittedName>
</protein>
<feature type="transmembrane region" description="Helical" evidence="1">
    <location>
        <begin position="13"/>
        <end position="33"/>
    </location>
</feature>
<gene>
    <name evidence="2" type="ORF">LCGC14_1609430</name>
</gene>
<keyword evidence="1" id="KW-1133">Transmembrane helix</keyword>
<organism evidence="2">
    <name type="scientific">marine sediment metagenome</name>
    <dbReference type="NCBI Taxonomy" id="412755"/>
    <lineage>
        <taxon>unclassified sequences</taxon>
        <taxon>metagenomes</taxon>
        <taxon>ecological metagenomes</taxon>
    </lineage>
</organism>
<dbReference type="AlphaFoldDB" id="A0A0F9IVH3"/>